<dbReference type="InParanoid" id="A0A165G648"/>
<accession>A0A165G648</accession>
<protein>
    <submittedName>
        <fullName evidence="1">Uncharacterized protein</fullName>
    </submittedName>
</protein>
<dbReference type="InterPro" id="IPR029058">
    <property type="entry name" value="AB_hydrolase_fold"/>
</dbReference>
<evidence type="ECO:0000313" key="1">
    <source>
        <dbReference type="EMBL" id="KZT57645.1"/>
    </source>
</evidence>
<proteinExistence type="predicted"/>
<keyword evidence="2" id="KW-1185">Reference proteome</keyword>
<dbReference type="AlphaFoldDB" id="A0A165G648"/>
<dbReference type="EMBL" id="KV423960">
    <property type="protein sequence ID" value="KZT57645.1"/>
    <property type="molecule type" value="Genomic_DNA"/>
</dbReference>
<reference evidence="1 2" key="1">
    <citation type="journal article" date="2016" name="Mol. Biol. Evol.">
        <title>Comparative Genomics of Early-Diverging Mushroom-Forming Fungi Provides Insights into the Origins of Lignocellulose Decay Capabilities.</title>
        <authorList>
            <person name="Nagy L.G."/>
            <person name="Riley R."/>
            <person name="Tritt A."/>
            <person name="Adam C."/>
            <person name="Daum C."/>
            <person name="Floudas D."/>
            <person name="Sun H."/>
            <person name="Yadav J.S."/>
            <person name="Pangilinan J."/>
            <person name="Larsson K.H."/>
            <person name="Matsuura K."/>
            <person name="Barry K."/>
            <person name="Labutti K."/>
            <person name="Kuo R."/>
            <person name="Ohm R.A."/>
            <person name="Bhattacharya S.S."/>
            <person name="Shirouzu T."/>
            <person name="Yoshinaga Y."/>
            <person name="Martin F.M."/>
            <person name="Grigoriev I.V."/>
            <person name="Hibbett D.S."/>
        </authorList>
    </citation>
    <scope>NUCLEOTIDE SEQUENCE [LARGE SCALE GENOMIC DNA]</scope>
    <source>
        <strain evidence="1 2">HHB12733</strain>
    </source>
</reference>
<dbReference type="Proteomes" id="UP000076842">
    <property type="component" value="Unassembled WGS sequence"/>
</dbReference>
<dbReference type="Gene3D" id="3.40.50.1820">
    <property type="entry name" value="alpha/beta hydrolase"/>
    <property type="match status" value="1"/>
</dbReference>
<name>A0A165G648_9BASI</name>
<gene>
    <name evidence="1" type="ORF">CALCODRAFT_272292</name>
</gene>
<sequence>MDRNPTHCPLGELCWREPQTPLREPQTPLQNDGVIQAIAVRPVLISGYQADSSTAIRDLFVNSRHTECFYASEDCLSLVIWVPSVGFTATNFLFTCPSKAEGPTSTLTLTDETGLIQAMDMNIIVVDICRVGFWGFGQLRSRR</sequence>
<organism evidence="1 2">
    <name type="scientific">Calocera cornea HHB12733</name>
    <dbReference type="NCBI Taxonomy" id="1353952"/>
    <lineage>
        <taxon>Eukaryota</taxon>
        <taxon>Fungi</taxon>
        <taxon>Dikarya</taxon>
        <taxon>Basidiomycota</taxon>
        <taxon>Agaricomycotina</taxon>
        <taxon>Dacrymycetes</taxon>
        <taxon>Dacrymycetales</taxon>
        <taxon>Dacrymycetaceae</taxon>
        <taxon>Calocera</taxon>
    </lineage>
</organism>
<dbReference type="OrthoDB" id="408631at2759"/>
<evidence type="ECO:0000313" key="2">
    <source>
        <dbReference type="Proteomes" id="UP000076842"/>
    </source>
</evidence>